<name>A0A2V2MR56_9EURY</name>
<dbReference type="AlphaFoldDB" id="A0A2V2MR56"/>
<keyword evidence="1" id="KW-0548">Nucleotidyltransferase</keyword>
<keyword evidence="1" id="KW-0808">Transferase</keyword>
<organism evidence="1 2">
    <name type="scientific">Methanospirillum lacunae</name>
    <dbReference type="NCBI Taxonomy" id="668570"/>
    <lineage>
        <taxon>Archaea</taxon>
        <taxon>Methanobacteriati</taxon>
        <taxon>Methanobacteriota</taxon>
        <taxon>Stenosarchaea group</taxon>
        <taxon>Methanomicrobia</taxon>
        <taxon>Methanomicrobiales</taxon>
        <taxon>Methanospirillaceae</taxon>
        <taxon>Methanospirillum</taxon>
    </lineage>
</organism>
<sequence>MYKDQKGNNRFSCLAIIPARGGSKRIPRKNVLDFCGLPIIVYTIQAALKSGLFRQVIVSTDDPEIAEVSKQFGAEIPFIRTHSLADDYTPVSEVTLDALNQIDPEGTKFNFIAQLMSNCPLRTEEDIINSFTQFRTEDADSQISITHYGWQNPWWAMKRDSRKMMHPIFEDRVKERSQDLPELFCPTGAIWWISADALRREKTFHCENKTGWEIAWDHGVDIDTEDDWNMAEMLMKNRNGLL</sequence>
<reference evidence="1 2" key="1">
    <citation type="submission" date="2018-05" db="EMBL/GenBank/DDBJ databases">
        <title>Draft genome of Methanospirillum lacunae Ki8-1.</title>
        <authorList>
            <person name="Dueholm M.S."/>
            <person name="Nielsen P.H."/>
            <person name="Bakmann L.F."/>
            <person name="Otzen D.E."/>
        </authorList>
    </citation>
    <scope>NUCLEOTIDE SEQUENCE [LARGE SCALE GENOMIC DNA]</scope>
    <source>
        <strain evidence="1 2">Ki8-1</strain>
    </source>
</reference>
<accession>A0A2V2MR56</accession>
<dbReference type="InterPro" id="IPR020039">
    <property type="entry name" value="PseF"/>
</dbReference>
<dbReference type="NCBIfam" id="TIGR03584">
    <property type="entry name" value="PseF"/>
    <property type="match status" value="1"/>
</dbReference>
<comment type="caution">
    <text evidence="1">The sequence shown here is derived from an EMBL/GenBank/DDBJ whole genome shotgun (WGS) entry which is preliminary data.</text>
</comment>
<dbReference type="Gene3D" id="3.90.550.10">
    <property type="entry name" value="Spore Coat Polysaccharide Biosynthesis Protein SpsA, Chain A"/>
    <property type="match status" value="1"/>
</dbReference>
<evidence type="ECO:0000313" key="1">
    <source>
        <dbReference type="EMBL" id="PWR70714.1"/>
    </source>
</evidence>
<dbReference type="SUPFAM" id="SSF53448">
    <property type="entry name" value="Nucleotide-diphospho-sugar transferases"/>
    <property type="match status" value="1"/>
</dbReference>
<dbReference type="InterPro" id="IPR050793">
    <property type="entry name" value="CMP-NeuNAc_synthase"/>
</dbReference>
<dbReference type="GeneID" id="97548418"/>
<protein>
    <submittedName>
        <fullName evidence="1">Pseudaminic acid cytidylyltransferase</fullName>
    </submittedName>
</protein>
<dbReference type="EMBL" id="QGMY01000010">
    <property type="protein sequence ID" value="PWR70714.1"/>
    <property type="molecule type" value="Genomic_DNA"/>
</dbReference>
<evidence type="ECO:0000313" key="2">
    <source>
        <dbReference type="Proteomes" id="UP000245657"/>
    </source>
</evidence>
<dbReference type="Pfam" id="PF02348">
    <property type="entry name" value="CTP_transf_3"/>
    <property type="match status" value="1"/>
</dbReference>
<dbReference type="RefSeq" id="WP_109969586.1">
    <property type="nucleotide sequence ID" value="NZ_CP176093.1"/>
</dbReference>
<dbReference type="GO" id="GO:0008781">
    <property type="term" value="F:N-acylneuraminate cytidylyltransferase activity"/>
    <property type="evidence" value="ECO:0007669"/>
    <property type="project" value="TreeGrafter"/>
</dbReference>
<dbReference type="InterPro" id="IPR029044">
    <property type="entry name" value="Nucleotide-diphossugar_trans"/>
</dbReference>
<dbReference type="PANTHER" id="PTHR21485:SF6">
    <property type="entry name" value="N-ACYLNEURAMINATE CYTIDYLYLTRANSFERASE-RELATED"/>
    <property type="match status" value="1"/>
</dbReference>
<dbReference type="OrthoDB" id="10155at2157"/>
<proteinExistence type="predicted"/>
<dbReference type="PANTHER" id="PTHR21485">
    <property type="entry name" value="HAD SUPERFAMILY MEMBERS CMAS AND KDSC"/>
    <property type="match status" value="1"/>
</dbReference>
<dbReference type="Proteomes" id="UP000245657">
    <property type="component" value="Unassembled WGS sequence"/>
</dbReference>
<dbReference type="InterPro" id="IPR003329">
    <property type="entry name" value="Cytidylyl_trans"/>
</dbReference>
<keyword evidence="2" id="KW-1185">Reference proteome</keyword>
<gene>
    <name evidence="1" type="primary">pseF</name>
    <name evidence="1" type="ORF">DK846_13975</name>
</gene>
<dbReference type="CDD" id="cd02513">
    <property type="entry name" value="CMP-NeuAc_Synthase"/>
    <property type="match status" value="1"/>
</dbReference>